<reference evidence="3" key="1">
    <citation type="journal article" date="2019" name="Int. J. Syst. Evol. Microbiol.">
        <title>The Global Catalogue of Microorganisms (GCM) 10K type strain sequencing project: providing services to taxonomists for standard genome sequencing and annotation.</title>
        <authorList>
            <consortium name="The Broad Institute Genomics Platform"/>
            <consortium name="The Broad Institute Genome Sequencing Center for Infectious Disease"/>
            <person name="Wu L."/>
            <person name="Ma J."/>
        </authorList>
    </citation>
    <scope>NUCLEOTIDE SEQUENCE [LARGE SCALE GENOMIC DNA]</scope>
    <source>
        <strain evidence="3">CECT 8482</strain>
    </source>
</reference>
<dbReference type="InterPro" id="IPR036844">
    <property type="entry name" value="Hint_dom_sf"/>
</dbReference>
<organism evidence="2 3">
    <name type="scientific">Paracoccus cavernae</name>
    <dbReference type="NCBI Taxonomy" id="1571207"/>
    <lineage>
        <taxon>Bacteria</taxon>
        <taxon>Pseudomonadati</taxon>
        <taxon>Pseudomonadota</taxon>
        <taxon>Alphaproteobacteria</taxon>
        <taxon>Rhodobacterales</taxon>
        <taxon>Paracoccaceae</taxon>
        <taxon>Paracoccus</taxon>
    </lineage>
</organism>
<accession>A0ABT8D5Q6</accession>
<dbReference type="InterPro" id="IPR028992">
    <property type="entry name" value="Hedgehog/Intein_dom"/>
</dbReference>
<proteinExistence type="predicted"/>
<dbReference type="Gene3D" id="2.170.16.10">
    <property type="entry name" value="Hedgehog/Intein (Hint) domain"/>
    <property type="match status" value="1"/>
</dbReference>
<evidence type="ECO:0000313" key="2">
    <source>
        <dbReference type="EMBL" id="MDN3711840.1"/>
    </source>
</evidence>
<dbReference type="Pfam" id="PF13403">
    <property type="entry name" value="Hint_2"/>
    <property type="match status" value="1"/>
</dbReference>
<dbReference type="RefSeq" id="WP_377785726.1">
    <property type="nucleotide sequence ID" value="NZ_JBHUOC010000001.1"/>
</dbReference>
<protein>
    <submittedName>
        <fullName evidence="2">Hint domain-containing protein</fullName>
    </submittedName>
</protein>
<feature type="domain" description="Hedgehog/Intein (Hint)" evidence="1">
    <location>
        <begin position="84"/>
        <end position="229"/>
    </location>
</feature>
<sequence length="285" mass="30443">MNTGDTITVNGVPEQIGLIYYGDTVVIDGVTVQTVSFYVGQGNAVPIVLPILNGKVSSAFGGDITSSQGTGSFGTPIPYTQFACFCKGTMIAAEQGFVPIETIKVGDRVVTKDNGLQVIRWIGSATIGGSRAEIPDNLRPIRIASGALGPNVPSEDLLVSPQHRILVRSKIARRMFGAEEILVAAKNLLQLEGINTANDLQVVEYFHFLLDQHEVVTSNGAETESLYTGPEALKSVGPQAKEEILAIFPELAQADLLPNPARMIPAGKKARKLVERHAVNLQPLS</sequence>
<name>A0ABT8D5Q6_9RHOB</name>
<evidence type="ECO:0000313" key="3">
    <source>
        <dbReference type="Proteomes" id="UP001243846"/>
    </source>
</evidence>
<comment type="caution">
    <text evidence="2">The sequence shown here is derived from an EMBL/GenBank/DDBJ whole genome shotgun (WGS) entry which is preliminary data.</text>
</comment>
<dbReference type="EMBL" id="JAUFRC010000001">
    <property type="protein sequence ID" value="MDN3711840.1"/>
    <property type="molecule type" value="Genomic_DNA"/>
</dbReference>
<gene>
    <name evidence="2" type="ORF">QWZ10_08390</name>
</gene>
<dbReference type="SUPFAM" id="SSF51294">
    <property type="entry name" value="Hedgehog/intein (Hint) domain"/>
    <property type="match status" value="1"/>
</dbReference>
<dbReference type="Proteomes" id="UP001243846">
    <property type="component" value="Unassembled WGS sequence"/>
</dbReference>
<evidence type="ECO:0000259" key="1">
    <source>
        <dbReference type="Pfam" id="PF13403"/>
    </source>
</evidence>
<keyword evidence="3" id="KW-1185">Reference proteome</keyword>